<dbReference type="InParanoid" id="F0XHU3"/>
<evidence type="ECO:0000313" key="4">
    <source>
        <dbReference type="Proteomes" id="UP000007796"/>
    </source>
</evidence>
<organism evidence="4">
    <name type="scientific">Grosmannia clavigera (strain kw1407 / UAMH 11150)</name>
    <name type="common">Blue stain fungus</name>
    <name type="synonym">Graphiocladiella clavigera</name>
    <dbReference type="NCBI Taxonomy" id="655863"/>
    <lineage>
        <taxon>Eukaryota</taxon>
        <taxon>Fungi</taxon>
        <taxon>Dikarya</taxon>
        <taxon>Ascomycota</taxon>
        <taxon>Pezizomycotina</taxon>
        <taxon>Sordariomycetes</taxon>
        <taxon>Sordariomycetidae</taxon>
        <taxon>Ophiostomatales</taxon>
        <taxon>Ophiostomataceae</taxon>
        <taxon>Leptographium</taxon>
    </lineage>
</organism>
<feature type="compositionally biased region" description="Polar residues" evidence="1">
    <location>
        <begin position="130"/>
        <end position="142"/>
    </location>
</feature>
<evidence type="ECO:0000313" key="3">
    <source>
        <dbReference type="EMBL" id="EFX02946.1"/>
    </source>
</evidence>
<feature type="compositionally biased region" description="Low complexity" evidence="1">
    <location>
        <begin position="143"/>
        <end position="159"/>
    </location>
</feature>
<dbReference type="GeneID" id="25975912"/>
<keyword evidence="2" id="KW-1133">Transmembrane helix</keyword>
<keyword evidence="2" id="KW-0472">Membrane</keyword>
<protein>
    <submittedName>
        <fullName evidence="3">Uncharacterized protein</fullName>
    </submittedName>
</protein>
<feature type="region of interest" description="Disordered" evidence="1">
    <location>
        <begin position="1"/>
        <end position="59"/>
    </location>
</feature>
<dbReference type="Proteomes" id="UP000007796">
    <property type="component" value="Unassembled WGS sequence"/>
</dbReference>
<dbReference type="AlphaFoldDB" id="F0XHU3"/>
<gene>
    <name evidence="3" type="ORF">CMQ_2875</name>
</gene>
<name>F0XHU3_GROCL</name>
<proteinExistence type="predicted"/>
<sequence>MPISATVPESQPAASRSRGRVAWQAPKATDSPAGGSSDDSKTAVSAAPEPTPFRRGRTSRPELAVAELFRRGDDFSICGFTSGSNVDDDADSDSMTHTCCGPEDLTITLVAQAASSQVSSSSGTGLTQLDPTTRHSTTSNIFGTATHSSTTSATGAHSTNKAGDKSSSGLSPGAIGGISVGAFVLLVALLAMIWRMTKKRQMSNMAAASQSDPFGGSGGDSGLKGGPIAGAMAIGKTGGAYRQIQQQQQDQI</sequence>
<keyword evidence="4" id="KW-1185">Reference proteome</keyword>
<accession>F0XHU3</accession>
<evidence type="ECO:0000256" key="1">
    <source>
        <dbReference type="SAM" id="MobiDB-lite"/>
    </source>
</evidence>
<dbReference type="RefSeq" id="XP_014172428.1">
    <property type="nucleotide sequence ID" value="XM_014316953.1"/>
</dbReference>
<feature type="region of interest" description="Disordered" evidence="1">
    <location>
        <begin position="118"/>
        <end position="169"/>
    </location>
</feature>
<dbReference type="EMBL" id="GL629769">
    <property type="protein sequence ID" value="EFX02946.1"/>
    <property type="molecule type" value="Genomic_DNA"/>
</dbReference>
<dbReference type="HOGENOM" id="CLU_1102881_0_0_1"/>
<feature type="compositionally biased region" description="Low complexity" evidence="1">
    <location>
        <begin position="118"/>
        <end position="129"/>
    </location>
</feature>
<reference evidence="3 4" key="1">
    <citation type="journal article" date="2011" name="Proc. Natl. Acad. Sci. U.S.A.">
        <title>Genome and transcriptome analyses of the mountain pine beetle-fungal symbiont Grosmannia clavigera, a lodgepole pine pathogen.</title>
        <authorList>
            <person name="DiGuistini S."/>
            <person name="Wang Y."/>
            <person name="Liao N.Y."/>
            <person name="Taylor G."/>
            <person name="Tanguay P."/>
            <person name="Feau N."/>
            <person name="Henrissat B."/>
            <person name="Chan S.K."/>
            <person name="Hesse-Orce U."/>
            <person name="Alamouti S.M."/>
            <person name="Tsui C.K.M."/>
            <person name="Docking R.T."/>
            <person name="Levasseur A."/>
            <person name="Haridas S."/>
            <person name="Robertson G."/>
            <person name="Birol I."/>
            <person name="Holt R.A."/>
            <person name="Marra M.A."/>
            <person name="Hamelin R.C."/>
            <person name="Hirst M."/>
            <person name="Jones S.J.M."/>
            <person name="Bohlmann J."/>
            <person name="Breuil C."/>
        </authorList>
    </citation>
    <scope>NUCLEOTIDE SEQUENCE [LARGE SCALE GENOMIC DNA]</scope>
    <source>
        <strain evidence="4">kw1407 / UAMH 11150</strain>
    </source>
</reference>
<keyword evidence="2" id="KW-0812">Transmembrane</keyword>
<evidence type="ECO:0000256" key="2">
    <source>
        <dbReference type="SAM" id="Phobius"/>
    </source>
</evidence>
<feature type="transmembrane region" description="Helical" evidence="2">
    <location>
        <begin position="174"/>
        <end position="194"/>
    </location>
</feature>